<dbReference type="RefSeq" id="WP_268212534.1">
    <property type="nucleotide sequence ID" value="NZ_CP107241.1"/>
</dbReference>
<reference evidence="2" key="1">
    <citation type="submission" date="2022-10" db="EMBL/GenBank/DDBJ databases">
        <title>Complete genome sequence resource for Xanthomonas hortorum isolated from Greek Oregano.</title>
        <authorList>
            <person name="Gonzalez-Tobon J."/>
            <person name="Helmann T.C."/>
            <person name="Daughtrey M."/>
            <person name="Stodghill P.V."/>
            <person name="Filiatrault M.J."/>
        </authorList>
    </citation>
    <scope>NUCLEOTIDE SEQUENCE</scope>
    <source>
        <strain evidence="2">Oregano 108</strain>
    </source>
</reference>
<gene>
    <name evidence="2" type="ORF">OEG85_18010</name>
</gene>
<dbReference type="Gene3D" id="3.30.450.20">
    <property type="entry name" value="PAS domain"/>
    <property type="match status" value="1"/>
</dbReference>
<proteinExistence type="predicted"/>
<evidence type="ECO:0000313" key="3">
    <source>
        <dbReference type="Proteomes" id="UP001164737"/>
    </source>
</evidence>
<accession>A0AA47EQZ5</accession>
<dbReference type="AlphaFoldDB" id="A0AA47EQZ5"/>
<dbReference type="InterPro" id="IPR000014">
    <property type="entry name" value="PAS"/>
</dbReference>
<dbReference type="Proteomes" id="UP001164737">
    <property type="component" value="Chromosome"/>
</dbReference>
<evidence type="ECO:0000259" key="1">
    <source>
        <dbReference type="Pfam" id="PF08670"/>
    </source>
</evidence>
<evidence type="ECO:0000313" key="2">
    <source>
        <dbReference type="EMBL" id="WAH63350.1"/>
    </source>
</evidence>
<dbReference type="CDD" id="cd00130">
    <property type="entry name" value="PAS"/>
    <property type="match status" value="1"/>
</dbReference>
<protein>
    <submittedName>
        <fullName evidence="2">MEKHLA domain-containing protein</fullName>
    </submittedName>
</protein>
<name>A0AA47EQZ5_9XANT</name>
<dbReference type="Pfam" id="PF08670">
    <property type="entry name" value="MEKHLA"/>
    <property type="match status" value="1"/>
</dbReference>
<dbReference type="InterPro" id="IPR035965">
    <property type="entry name" value="PAS-like_dom_sf"/>
</dbReference>
<feature type="domain" description="MEKHLA" evidence="1">
    <location>
        <begin position="9"/>
        <end position="142"/>
    </location>
</feature>
<dbReference type="EMBL" id="CP107241">
    <property type="protein sequence ID" value="WAH63350.1"/>
    <property type="molecule type" value="Genomic_DNA"/>
</dbReference>
<dbReference type="SUPFAM" id="SSF55785">
    <property type="entry name" value="PYP-like sensor domain (PAS domain)"/>
    <property type="match status" value="1"/>
</dbReference>
<sequence length="152" mass="16568">MRHKNDPAFFALLTGSFFRVVGRPLVADPGIGADWLYTQAPFALLAHDTRPDPVFVYANRAAQRAFGYGWEEFIGMPSRLSAELLDRPERQRLLDAVARNGFVTGYAGIRIAKDGARFPIADGVVWQLIDAAGELRGQAAAFPLSADGAYAV</sequence>
<dbReference type="InterPro" id="IPR013978">
    <property type="entry name" value="MEKHLA"/>
</dbReference>
<organism evidence="2 3">
    <name type="scientific">Xanthomonas hortorum</name>
    <dbReference type="NCBI Taxonomy" id="56454"/>
    <lineage>
        <taxon>Bacteria</taxon>
        <taxon>Pseudomonadati</taxon>
        <taxon>Pseudomonadota</taxon>
        <taxon>Gammaproteobacteria</taxon>
        <taxon>Lysobacterales</taxon>
        <taxon>Lysobacteraceae</taxon>
        <taxon>Xanthomonas</taxon>
    </lineage>
</organism>